<proteinExistence type="predicted"/>
<accession>A0A1G1ZT63</accession>
<dbReference type="AlphaFoldDB" id="A0A1G1ZT63"/>
<sequence length="415" mass="44556">MRSIRNRDWGEVATGTHGLVFSANQWQFNGLQDAKDIFTRQVSVTESASNTKKIISTVSWQFDPDRPQTISLTEQLTNWEGVLAGGCVSDPISGNWANPQVIGSGDIGSGNSGTDIAVRLPYVFVSGTASTASKPDLFVFDVSNPAMPNLVKSINIGANGINSIFIKGNYLYAASPNDTKELIIFNIADPPNASEIASLDLSGSANALGVTTFASTTAIGRSGSASYELAFIDVTNPASPQLMSQIATGGNIYDFYSTTKRLYFVSQESDEDVWIYNIEDPANPVIITNYDIPGTTEDVSIYVQDKEGSNLLVGNIENEMTVIGATNTSQMYLRDRIDVGGDVNDITCVTGDLLFLATSNSGKEFVIVNGADPDNLVEYASFNFPQIGTGIEYSQNKVFMSVRSNDSLRIIGPGS</sequence>
<dbReference type="Pfam" id="PF08309">
    <property type="entry name" value="LVIVD"/>
    <property type="match status" value="3"/>
</dbReference>
<organism evidence="1 2">
    <name type="scientific">Candidatus Harrisonbacteria bacterium RIFCSPLOWO2_02_FULL_45_10c</name>
    <dbReference type="NCBI Taxonomy" id="1798410"/>
    <lineage>
        <taxon>Bacteria</taxon>
        <taxon>Candidatus Harrisoniibacteriota</taxon>
    </lineage>
</organism>
<evidence type="ECO:0000313" key="1">
    <source>
        <dbReference type="EMBL" id="OGY67669.1"/>
    </source>
</evidence>
<gene>
    <name evidence="1" type="ORF">A3H63_03085</name>
</gene>
<dbReference type="EMBL" id="MHJM01000020">
    <property type="protein sequence ID" value="OGY67669.1"/>
    <property type="molecule type" value="Genomic_DNA"/>
</dbReference>
<evidence type="ECO:0000313" key="2">
    <source>
        <dbReference type="Proteomes" id="UP000176284"/>
    </source>
</evidence>
<dbReference type="InterPro" id="IPR011044">
    <property type="entry name" value="Quino_amine_DH_bsu"/>
</dbReference>
<comment type="caution">
    <text evidence="1">The sequence shown here is derived from an EMBL/GenBank/DDBJ whole genome shotgun (WGS) entry which is preliminary data.</text>
</comment>
<reference evidence="1 2" key="1">
    <citation type="journal article" date="2016" name="Nat. Commun.">
        <title>Thousands of microbial genomes shed light on interconnected biogeochemical processes in an aquifer system.</title>
        <authorList>
            <person name="Anantharaman K."/>
            <person name="Brown C.T."/>
            <person name="Hug L.A."/>
            <person name="Sharon I."/>
            <person name="Castelle C.J."/>
            <person name="Probst A.J."/>
            <person name="Thomas B.C."/>
            <person name="Singh A."/>
            <person name="Wilkins M.J."/>
            <person name="Karaoz U."/>
            <person name="Brodie E.L."/>
            <person name="Williams K.H."/>
            <person name="Hubbard S.S."/>
            <person name="Banfield J.F."/>
        </authorList>
    </citation>
    <scope>NUCLEOTIDE SEQUENCE [LARGE SCALE GENOMIC DNA]</scope>
</reference>
<dbReference type="SUPFAM" id="SSF50969">
    <property type="entry name" value="YVTN repeat-like/Quinoprotein amine dehydrogenase"/>
    <property type="match status" value="1"/>
</dbReference>
<dbReference type="InterPro" id="IPR013211">
    <property type="entry name" value="LVIVD"/>
</dbReference>
<dbReference type="STRING" id="1798410.A3H63_03085"/>
<name>A0A1G1ZT63_9BACT</name>
<protein>
    <submittedName>
        <fullName evidence="1">Uncharacterized protein</fullName>
    </submittedName>
</protein>
<dbReference type="Proteomes" id="UP000176284">
    <property type="component" value="Unassembled WGS sequence"/>
</dbReference>